<dbReference type="Pfam" id="PF08253">
    <property type="entry name" value="Leader_Erm"/>
    <property type="match status" value="1"/>
</dbReference>
<evidence type="ECO:0000313" key="1">
    <source>
        <dbReference type="EMBL" id="KXA30516.1"/>
    </source>
</evidence>
<evidence type="ECO:0000313" key="2">
    <source>
        <dbReference type="Proteomes" id="UP000070174"/>
    </source>
</evidence>
<dbReference type="NCBIfam" id="NF033690">
    <property type="entry name" value="ErmCL_fam_lead"/>
    <property type="match status" value="1"/>
</dbReference>
<dbReference type="AlphaFoldDB" id="A0A133PPF1"/>
<reference evidence="1 2" key="1">
    <citation type="submission" date="2016-01" db="EMBL/GenBank/DDBJ databases">
        <authorList>
            <person name="Oliw E.H."/>
        </authorList>
    </citation>
    <scope>NUCLEOTIDE SEQUENCE [LARGE SCALE GENOMIC DNA]</scope>
    <source>
        <strain evidence="1 2">CMW7756A</strain>
    </source>
</reference>
<dbReference type="PATRIC" id="fig|54005.3.peg.964"/>
<dbReference type="InterPro" id="IPR053643">
    <property type="entry name" value="23S_rRNA_methylase_reg"/>
</dbReference>
<protein>
    <submittedName>
        <fullName evidence="1">Erm Leader peptide</fullName>
    </submittedName>
</protein>
<dbReference type="Proteomes" id="UP000070174">
    <property type="component" value="Unassembled WGS sequence"/>
</dbReference>
<comment type="caution">
    <text evidence="1">The sequence shown here is derived from an EMBL/GenBank/DDBJ whole genome shotgun (WGS) entry which is preliminary data.</text>
</comment>
<organism evidence="1">
    <name type="scientific">Peptoniphilus harei</name>
    <dbReference type="NCBI Taxonomy" id="54005"/>
    <lineage>
        <taxon>Bacteria</taxon>
        <taxon>Bacillati</taxon>
        <taxon>Bacillota</taxon>
        <taxon>Tissierellia</taxon>
        <taxon>Tissierellales</taxon>
        <taxon>Peptoniphilaceae</taxon>
        <taxon>Peptoniphilus</taxon>
    </lineage>
</organism>
<dbReference type="EMBL" id="LRQE01000025">
    <property type="protein sequence ID" value="KXA30516.1"/>
    <property type="molecule type" value="Genomic_DNA"/>
</dbReference>
<proteinExistence type="predicted"/>
<dbReference type="InterPro" id="IPR013204">
    <property type="entry name" value="Leader_Erm"/>
</dbReference>
<gene>
    <name evidence="1" type="ORF">HMPREF3229_00979</name>
</gene>
<accession>A0A133PPF1</accession>
<name>A0A133PPF1_9FIRM</name>
<sequence length="28" mass="3317">MKKIKGGKGMGMFSIFVIERFHYQLNQK</sequence>